<evidence type="ECO:0000256" key="2">
    <source>
        <dbReference type="SAM" id="Phobius"/>
    </source>
</evidence>
<accession>A0AAJ0IC39</accession>
<feature type="transmembrane region" description="Helical" evidence="2">
    <location>
        <begin position="221"/>
        <end position="244"/>
    </location>
</feature>
<sequence length="439" mass="46662">MYGSRLFVGAATAALSITAAAQIFSTNPIPSAVAPSTFVSSQASSTSSSTSISATPTRAAGPNVIVIEVGKHGHIFEPHEVTGAKKGDVIRFNFYPTGHSVARAEFEFPCFPWELYHPNEAGMWSSGENYTDPESFDKPLEWQFTLDTEEPMFFYCSARTSCSTHKMIGVINPNATHSWDAQRKYAEQVTYDLKPGETWKAEDPNYGKTDGSKKSGLSAGAIAGIAIGAAAVVAIAAALVFFCGRRGGFQKAYRKSAIHPPAPATDAAGAPTMVEAQYHNQHNPASPVPTPAGLKSPGQASFTTFSTYPHMDPSDPYRSMTASPQHPPYPYGTPPPQQNPVSPGSVYGYNTYNGHAMSAPGSAPVPGPNSPLMIGELSSVPHSRDVNYQAPVELPSGDGTSVRPPSTMPGSPPPQYESGSNEGAKQGWTVGEENQFQKR</sequence>
<evidence type="ECO:0008006" key="6">
    <source>
        <dbReference type="Google" id="ProtNLM"/>
    </source>
</evidence>
<keyword evidence="2" id="KW-0812">Transmembrane</keyword>
<comment type="caution">
    <text evidence="4">The sequence shown here is derived from an EMBL/GenBank/DDBJ whole genome shotgun (WGS) entry which is preliminary data.</text>
</comment>
<dbReference type="Proteomes" id="UP001285908">
    <property type="component" value="Unassembled WGS sequence"/>
</dbReference>
<protein>
    <recommendedName>
        <fullName evidence="6">Extracellular serine-rich protein</fullName>
    </recommendedName>
</protein>
<dbReference type="EMBL" id="JAULSX010000002">
    <property type="protein sequence ID" value="KAK3496932.1"/>
    <property type="molecule type" value="Genomic_DNA"/>
</dbReference>
<keyword evidence="2" id="KW-0472">Membrane</keyword>
<dbReference type="Gene3D" id="2.60.40.420">
    <property type="entry name" value="Cupredoxins - blue copper proteins"/>
    <property type="match status" value="1"/>
</dbReference>
<organism evidence="4 5">
    <name type="scientific">Neurospora hispaniola</name>
    <dbReference type="NCBI Taxonomy" id="588809"/>
    <lineage>
        <taxon>Eukaryota</taxon>
        <taxon>Fungi</taxon>
        <taxon>Dikarya</taxon>
        <taxon>Ascomycota</taxon>
        <taxon>Pezizomycotina</taxon>
        <taxon>Sordariomycetes</taxon>
        <taxon>Sordariomycetidae</taxon>
        <taxon>Sordariales</taxon>
        <taxon>Sordariaceae</taxon>
        <taxon>Neurospora</taxon>
    </lineage>
</organism>
<gene>
    <name evidence="4" type="ORF">B0T23DRAFT_437699</name>
</gene>
<dbReference type="RefSeq" id="XP_062695196.1">
    <property type="nucleotide sequence ID" value="XM_062840632.1"/>
</dbReference>
<evidence type="ECO:0000313" key="4">
    <source>
        <dbReference type="EMBL" id="KAK3496932.1"/>
    </source>
</evidence>
<feature type="region of interest" description="Disordered" evidence="1">
    <location>
        <begin position="385"/>
        <end position="439"/>
    </location>
</feature>
<feature type="compositionally biased region" description="Pro residues" evidence="1">
    <location>
        <begin position="406"/>
        <end position="415"/>
    </location>
</feature>
<feature type="chain" id="PRO_5042524528" description="Extracellular serine-rich protein" evidence="3">
    <location>
        <begin position="22"/>
        <end position="439"/>
    </location>
</feature>
<keyword evidence="3" id="KW-0732">Signal</keyword>
<feature type="compositionally biased region" description="Pro residues" evidence="1">
    <location>
        <begin position="325"/>
        <end position="338"/>
    </location>
</feature>
<feature type="signal peptide" evidence="3">
    <location>
        <begin position="1"/>
        <end position="21"/>
    </location>
</feature>
<proteinExistence type="predicted"/>
<evidence type="ECO:0000313" key="5">
    <source>
        <dbReference type="Proteomes" id="UP001285908"/>
    </source>
</evidence>
<dbReference type="InterPro" id="IPR052953">
    <property type="entry name" value="Ser-rich/MCO-related"/>
</dbReference>
<evidence type="ECO:0000256" key="3">
    <source>
        <dbReference type="SAM" id="SignalP"/>
    </source>
</evidence>
<reference evidence="4 5" key="1">
    <citation type="journal article" date="2023" name="Mol. Phylogenet. Evol.">
        <title>Genome-scale phylogeny and comparative genomics of the fungal order Sordariales.</title>
        <authorList>
            <person name="Hensen N."/>
            <person name="Bonometti L."/>
            <person name="Westerberg I."/>
            <person name="Brannstrom I.O."/>
            <person name="Guillou S."/>
            <person name="Cros-Aarteil S."/>
            <person name="Calhoun S."/>
            <person name="Haridas S."/>
            <person name="Kuo A."/>
            <person name="Mondo S."/>
            <person name="Pangilinan J."/>
            <person name="Riley R."/>
            <person name="LaButti K."/>
            <person name="Andreopoulos B."/>
            <person name="Lipzen A."/>
            <person name="Chen C."/>
            <person name="Yan M."/>
            <person name="Daum C."/>
            <person name="Ng V."/>
            <person name="Clum A."/>
            <person name="Steindorff A."/>
            <person name="Ohm R.A."/>
            <person name="Martin F."/>
            <person name="Silar P."/>
            <person name="Natvig D.O."/>
            <person name="Lalanne C."/>
            <person name="Gautier V."/>
            <person name="Ament-Velasquez S.L."/>
            <person name="Kruys A."/>
            <person name="Hutchinson M.I."/>
            <person name="Powell A.J."/>
            <person name="Barry K."/>
            <person name="Miller A.N."/>
            <person name="Grigoriev I.V."/>
            <person name="Debuchy R."/>
            <person name="Gladieux P."/>
            <person name="Hiltunen Thoren M."/>
            <person name="Johannesson H."/>
        </authorList>
    </citation>
    <scope>NUCLEOTIDE SEQUENCE [LARGE SCALE GENOMIC DNA]</scope>
    <source>
        <strain evidence="4 5">FGSC 10403</strain>
    </source>
</reference>
<feature type="compositionally biased region" description="Polar residues" evidence="1">
    <location>
        <begin position="298"/>
        <end position="307"/>
    </location>
</feature>
<dbReference type="PANTHER" id="PTHR34883">
    <property type="entry name" value="SERINE-RICH PROTEIN, PUTATIVE-RELATED-RELATED"/>
    <property type="match status" value="1"/>
</dbReference>
<feature type="region of interest" description="Disordered" evidence="1">
    <location>
        <begin position="280"/>
        <end position="347"/>
    </location>
</feature>
<keyword evidence="2" id="KW-1133">Transmembrane helix</keyword>
<dbReference type="InterPro" id="IPR008972">
    <property type="entry name" value="Cupredoxin"/>
</dbReference>
<keyword evidence="5" id="KW-1185">Reference proteome</keyword>
<dbReference type="GeneID" id="87878254"/>
<dbReference type="AlphaFoldDB" id="A0AAJ0IC39"/>
<dbReference type="PANTHER" id="PTHR34883:SF8">
    <property type="entry name" value="EXTRACELLULAR SERINE-RICH PROTEIN (AFU_ORTHOLOGUE AFUA_6G00670)"/>
    <property type="match status" value="1"/>
</dbReference>
<name>A0AAJ0IC39_9PEZI</name>
<dbReference type="SUPFAM" id="SSF49503">
    <property type="entry name" value="Cupredoxins"/>
    <property type="match status" value="1"/>
</dbReference>
<evidence type="ECO:0000256" key="1">
    <source>
        <dbReference type="SAM" id="MobiDB-lite"/>
    </source>
</evidence>